<proteinExistence type="predicted"/>
<protein>
    <submittedName>
        <fullName evidence="2">Uncharacterized protein</fullName>
    </submittedName>
</protein>
<gene>
    <name evidence="2" type="ORF">AVEN_250640_1</name>
</gene>
<accession>A0A4Y2JET0</accession>
<comment type="caution">
    <text evidence="2">The sequence shown here is derived from an EMBL/GenBank/DDBJ whole genome shotgun (WGS) entry which is preliminary data.</text>
</comment>
<organism evidence="2 3">
    <name type="scientific">Araneus ventricosus</name>
    <name type="common">Orbweaver spider</name>
    <name type="synonym">Epeira ventricosa</name>
    <dbReference type="NCBI Taxonomy" id="182803"/>
    <lineage>
        <taxon>Eukaryota</taxon>
        <taxon>Metazoa</taxon>
        <taxon>Ecdysozoa</taxon>
        <taxon>Arthropoda</taxon>
        <taxon>Chelicerata</taxon>
        <taxon>Arachnida</taxon>
        <taxon>Araneae</taxon>
        <taxon>Araneomorphae</taxon>
        <taxon>Entelegynae</taxon>
        <taxon>Araneoidea</taxon>
        <taxon>Araneidae</taxon>
        <taxon>Araneus</taxon>
    </lineage>
</organism>
<name>A0A4Y2JET0_ARAVE</name>
<evidence type="ECO:0000256" key="1">
    <source>
        <dbReference type="SAM" id="MobiDB-lite"/>
    </source>
</evidence>
<feature type="region of interest" description="Disordered" evidence="1">
    <location>
        <begin position="53"/>
        <end position="75"/>
    </location>
</feature>
<evidence type="ECO:0000313" key="2">
    <source>
        <dbReference type="EMBL" id="GBM88580.1"/>
    </source>
</evidence>
<dbReference type="Proteomes" id="UP000499080">
    <property type="component" value="Unassembled WGS sequence"/>
</dbReference>
<keyword evidence="3" id="KW-1185">Reference proteome</keyword>
<sequence length="75" mass="8131">MVKPCSSSSNDLGGGLRAENLSSKIVQRCAIGFSTAIWAVMWIMDLIPISHTSQTDHHGTHAGQCDQRVRSLPKP</sequence>
<evidence type="ECO:0000313" key="3">
    <source>
        <dbReference type="Proteomes" id="UP000499080"/>
    </source>
</evidence>
<reference evidence="2 3" key="1">
    <citation type="journal article" date="2019" name="Sci. Rep.">
        <title>Orb-weaving spider Araneus ventricosus genome elucidates the spidroin gene catalogue.</title>
        <authorList>
            <person name="Kono N."/>
            <person name="Nakamura H."/>
            <person name="Ohtoshi R."/>
            <person name="Moran D.A.P."/>
            <person name="Shinohara A."/>
            <person name="Yoshida Y."/>
            <person name="Fujiwara M."/>
            <person name="Mori M."/>
            <person name="Tomita M."/>
            <person name="Arakawa K."/>
        </authorList>
    </citation>
    <scope>NUCLEOTIDE SEQUENCE [LARGE SCALE GENOMIC DNA]</scope>
</reference>
<dbReference type="EMBL" id="BGPR01003475">
    <property type="protein sequence ID" value="GBM88580.1"/>
    <property type="molecule type" value="Genomic_DNA"/>
</dbReference>
<dbReference type="AlphaFoldDB" id="A0A4Y2JET0"/>